<dbReference type="InterPro" id="IPR050401">
    <property type="entry name" value="Cyclic_nucleotide_synthase"/>
</dbReference>
<evidence type="ECO:0000313" key="10">
    <source>
        <dbReference type="Proteomes" id="UP001295423"/>
    </source>
</evidence>
<gene>
    <name evidence="9" type="ORF">CYCCA115_LOCUS13819</name>
</gene>
<dbReference type="PANTHER" id="PTHR11920">
    <property type="entry name" value="GUANYLYL CYCLASE"/>
    <property type="match status" value="1"/>
</dbReference>
<dbReference type="PANTHER" id="PTHR11920:SF335">
    <property type="entry name" value="GUANYLATE CYCLASE"/>
    <property type="match status" value="1"/>
</dbReference>
<evidence type="ECO:0000256" key="7">
    <source>
        <dbReference type="SAM" id="Phobius"/>
    </source>
</evidence>
<protein>
    <recommendedName>
        <fullName evidence="8">Guanylate cyclase domain-containing protein</fullName>
    </recommendedName>
</protein>
<dbReference type="Pfam" id="PF00211">
    <property type="entry name" value="Guanylate_cyc"/>
    <property type="match status" value="1"/>
</dbReference>
<dbReference type="GO" id="GO:0035556">
    <property type="term" value="P:intracellular signal transduction"/>
    <property type="evidence" value="ECO:0007669"/>
    <property type="project" value="InterPro"/>
</dbReference>
<keyword evidence="3" id="KW-0547">Nucleotide-binding</keyword>
<feature type="domain" description="Guanylate cyclase" evidence="8">
    <location>
        <begin position="527"/>
        <end position="661"/>
    </location>
</feature>
<name>A0AAD2PUZ8_9STRA</name>
<evidence type="ECO:0000256" key="4">
    <source>
        <dbReference type="ARBA" id="ARBA00022989"/>
    </source>
</evidence>
<evidence type="ECO:0000256" key="3">
    <source>
        <dbReference type="ARBA" id="ARBA00022741"/>
    </source>
</evidence>
<feature type="transmembrane region" description="Helical" evidence="7">
    <location>
        <begin position="419"/>
        <end position="444"/>
    </location>
</feature>
<dbReference type="Gene3D" id="1.10.1300.10">
    <property type="entry name" value="3'5'-cyclic nucleotide phosphodiesterase, catalytic domain"/>
    <property type="match status" value="1"/>
</dbReference>
<dbReference type="InterPro" id="IPR029787">
    <property type="entry name" value="Nucleotide_cyclase"/>
</dbReference>
<keyword evidence="2 7" id="KW-0812">Transmembrane</keyword>
<dbReference type="SUPFAM" id="SSF109604">
    <property type="entry name" value="HD-domain/PDEase-like"/>
    <property type="match status" value="1"/>
</dbReference>
<dbReference type="GO" id="GO:0007168">
    <property type="term" value="P:receptor guanylyl cyclase signaling pathway"/>
    <property type="evidence" value="ECO:0007669"/>
    <property type="project" value="TreeGrafter"/>
</dbReference>
<evidence type="ECO:0000256" key="6">
    <source>
        <dbReference type="ARBA" id="ARBA00023239"/>
    </source>
</evidence>
<keyword evidence="4 7" id="KW-1133">Transmembrane helix</keyword>
<dbReference type="EMBL" id="CAKOGP040001814">
    <property type="protein sequence ID" value="CAJ1952993.1"/>
    <property type="molecule type" value="Genomic_DNA"/>
</dbReference>
<dbReference type="GO" id="GO:0000166">
    <property type="term" value="F:nucleotide binding"/>
    <property type="evidence" value="ECO:0007669"/>
    <property type="project" value="UniProtKB-KW"/>
</dbReference>
<keyword evidence="6" id="KW-0456">Lyase</keyword>
<dbReference type="PROSITE" id="PS50125">
    <property type="entry name" value="GUANYLATE_CYCLASE_2"/>
    <property type="match status" value="1"/>
</dbReference>
<dbReference type="GO" id="GO:0005886">
    <property type="term" value="C:plasma membrane"/>
    <property type="evidence" value="ECO:0007669"/>
    <property type="project" value="TreeGrafter"/>
</dbReference>
<evidence type="ECO:0000259" key="8">
    <source>
        <dbReference type="PROSITE" id="PS50125"/>
    </source>
</evidence>
<keyword evidence="5 7" id="KW-0472">Membrane</keyword>
<dbReference type="GO" id="GO:0004383">
    <property type="term" value="F:guanylate cyclase activity"/>
    <property type="evidence" value="ECO:0007669"/>
    <property type="project" value="TreeGrafter"/>
</dbReference>
<dbReference type="SUPFAM" id="SSF55073">
    <property type="entry name" value="Nucleotide cyclase"/>
    <property type="match status" value="1"/>
</dbReference>
<dbReference type="GO" id="GO:0004016">
    <property type="term" value="F:adenylate cyclase activity"/>
    <property type="evidence" value="ECO:0007669"/>
    <property type="project" value="TreeGrafter"/>
</dbReference>
<feature type="transmembrane region" description="Helical" evidence="7">
    <location>
        <begin position="56"/>
        <end position="76"/>
    </location>
</feature>
<comment type="caution">
    <text evidence="9">The sequence shown here is derived from an EMBL/GenBank/DDBJ whole genome shotgun (WGS) entry which is preliminary data.</text>
</comment>
<dbReference type="InterPro" id="IPR002073">
    <property type="entry name" value="PDEase_catalytic_dom"/>
</dbReference>
<dbReference type="GO" id="GO:0001653">
    <property type="term" value="F:peptide receptor activity"/>
    <property type="evidence" value="ECO:0007669"/>
    <property type="project" value="TreeGrafter"/>
</dbReference>
<reference evidence="9" key="1">
    <citation type="submission" date="2023-08" db="EMBL/GenBank/DDBJ databases">
        <authorList>
            <person name="Audoor S."/>
            <person name="Bilcke G."/>
        </authorList>
    </citation>
    <scope>NUCLEOTIDE SEQUENCE</scope>
</reference>
<dbReference type="Gene3D" id="3.30.70.1230">
    <property type="entry name" value="Nucleotide cyclase"/>
    <property type="match status" value="1"/>
</dbReference>
<dbReference type="Pfam" id="PF00233">
    <property type="entry name" value="PDEase_I"/>
    <property type="match status" value="1"/>
</dbReference>
<dbReference type="Proteomes" id="UP001295423">
    <property type="component" value="Unassembled WGS sequence"/>
</dbReference>
<proteinExistence type="predicted"/>
<dbReference type="InterPro" id="IPR001054">
    <property type="entry name" value="A/G_cyclase"/>
</dbReference>
<organism evidence="9 10">
    <name type="scientific">Cylindrotheca closterium</name>
    <dbReference type="NCBI Taxonomy" id="2856"/>
    <lineage>
        <taxon>Eukaryota</taxon>
        <taxon>Sar</taxon>
        <taxon>Stramenopiles</taxon>
        <taxon>Ochrophyta</taxon>
        <taxon>Bacillariophyta</taxon>
        <taxon>Bacillariophyceae</taxon>
        <taxon>Bacillariophycidae</taxon>
        <taxon>Bacillariales</taxon>
        <taxon>Bacillariaceae</taxon>
        <taxon>Cylindrotheca</taxon>
    </lineage>
</organism>
<sequence>MIINNEDAMDKSQSVISIYSHDEEDLKSVASLQATSIVSNKLGEADTRWVNRSKCMVFFVLFLSAFLCGAVTYFFMEEEDIRWYTAEFDERSQEVFNSVQDVLGRSLQAGEHMAAGLILETAHKEVQLPNLTYSTFGITSGHLMKYFSGGQMMGVAHSVSANDRARFEAYAVEHQDWIDYDHFLYDLYNDRPVFTSIREEGTISEHIYGNTNETAQLSAPLWQMYPTPTNGTQAPIMFDLMSFDWFKEQWDFSLALRNGKYQTSIGSIHEDINFLVDYASVGNESPKNITDPKFLILEPSHGGFVPKFESMIVIAISWTEYFEDILQDQPAGVVVELHDDCPSSDGDKYFFRSNKDSVIYIGKNIENPNILPSLSNHYTLYGESLTEYLSDFSIAQDSCGYAISVHATKEFIEQWQRDISYLAAFFIVAAFGFTAVVFFMYTYFVQKRNRLVTSTAERSTAIVSSLFPKNVADQMMLEVQHEPTSSKGRMKDAIQILSGSSEINTDRSALDSSDRKEPIADHFAATTIMFADIAGFTAWSAKREPKDVFTLLETIFDAFDRHAERRGVFKVETVGDCFVAVCGLPDPRQDHAVVMAKFACDCRNAMKKVKRKLEKELGPDTAHLDMRFGLHSGPVTAGVIRGKTPRFQLFGDSMNKTSRIETSGEKGRIHISEEMANILKDQGKQNWISKREDVVHLKGLGAVPTYWLIIDSDWMASRNSLASVAATTATESEEFSSEDEFNEMKPVSNKSKKMSKLIACHSKHLFECLSKVAQARKGQHDGEIVLQAVEREAVFGHAEPLDCIQFDDSIQSQPNGSSPTTPLHASLLKQLEDFVQEIAGAYNPHAFHNVHHASHVALSLQKVMQSFESSLDPLSQFAILIAALVHDVDHQASRTCSLLKRTMLLQRSMRQAQQSAILWMFSGTSLAKSVFLSCEEPFTKLTLSLNTFDK</sequence>
<comment type="subcellular location">
    <subcellularLocation>
        <location evidence="1">Membrane</location>
    </subcellularLocation>
</comment>
<evidence type="ECO:0000256" key="5">
    <source>
        <dbReference type="ARBA" id="ARBA00023136"/>
    </source>
</evidence>
<evidence type="ECO:0000256" key="1">
    <source>
        <dbReference type="ARBA" id="ARBA00004370"/>
    </source>
</evidence>
<dbReference type="InterPro" id="IPR036971">
    <property type="entry name" value="PDEase_catalytic_dom_sf"/>
</dbReference>
<evidence type="ECO:0000256" key="2">
    <source>
        <dbReference type="ARBA" id="ARBA00022692"/>
    </source>
</evidence>
<keyword evidence="10" id="KW-1185">Reference proteome</keyword>
<dbReference type="CDD" id="cd07302">
    <property type="entry name" value="CHD"/>
    <property type="match status" value="1"/>
</dbReference>
<dbReference type="GO" id="GO:0004114">
    <property type="term" value="F:3',5'-cyclic-nucleotide phosphodiesterase activity"/>
    <property type="evidence" value="ECO:0007669"/>
    <property type="project" value="InterPro"/>
</dbReference>
<accession>A0AAD2PUZ8</accession>
<evidence type="ECO:0000313" key="9">
    <source>
        <dbReference type="EMBL" id="CAJ1952993.1"/>
    </source>
</evidence>
<dbReference type="AlphaFoldDB" id="A0AAD2PUZ8"/>
<dbReference type="SMART" id="SM00044">
    <property type="entry name" value="CYCc"/>
    <property type="match status" value="1"/>
</dbReference>